<evidence type="ECO:0000313" key="3">
    <source>
        <dbReference type="EMBL" id="SEK27009.1"/>
    </source>
</evidence>
<dbReference type="Pfam" id="PF20108">
    <property type="entry name" value="DUF6498"/>
    <property type="match status" value="1"/>
</dbReference>
<dbReference type="AlphaFoldDB" id="A0A1H7FLZ4"/>
<evidence type="ECO:0000313" key="4">
    <source>
        <dbReference type="Proteomes" id="UP000183894"/>
    </source>
</evidence>
<feature type="compositionally biased region" description="Basic and acidic residues" evidence="1">
    <location>
        <begin position="90"/>
        <end position="101"/>
    </location>
</feature>
<dbReference type="Proteomes" id="UP000183894">
    <property type="component" value="Unassembled WGS sequence"/>
</dbReference>
<sequence>MRWSSGVPSSPLALAALVAANGLPLAGVVWFDWSLKALLFAYWLESAVVGLVNVPKILAACGSDDEDHFSVTIGGYRRVPRRGLGCARGDAGRDGAREVGTRRAGTPARTRPSREPNTAVGRWDRRAVGVEYWWRPRSEVGGPIQESASLLRSHRDSTARSTSRRGRRVRRPAKSSRRTPRAGRGRRGSQRGEQTGGRGTTGRRGERRRLSPLPW</sequence>
<proteinExistence type="predicted"/>
<dbReference type="InterPro" id="IPR045466">
    <property type="entry name" value="DUF6498"/>
</dbReference>
<feature type="compositionally biased region" description="Basic residues" evidence="1">
    <location>
        <begin position="162"/>
        <end position="189"/>
    </location>
</feature>
<feature type="region of interest" description="Disordered" evidence="1">
    <location>
        <begin position="87"/>
        <end position="121"/>
    </location>
</feature>
<accession>A0A1H7FLZ4</accession>
<evidence type="ECO:0000256" key="2">
    <source>
        <dbReference type="SAM" id="Phobius"/>
    </source>
</evidence>
<evidence type="ECO:0000256" key="1">
    <source>
        <dbReference type="SAM" id="MobiDB-lite"/>
    </source>
</evidence>
<feature type="region of interest" description="Disordered" evidence="1">
    <location>
        <begin position="145"/>
        <end position="215"/>
    </location>
</feature>
<keyword evidence="2" id="KW-0472">Membrane</keyword>
<dbReference type="EMBL" id="FOAD01000001">
    <property type="protein sequence ID" value="SEK27009.1"/>
    <property type="molecule type" value="Genomic_DNA"/>
</dbReference>
<reference evidence="3 4" key="1">
    <citation type="submission" date="2016-10" db="EMBL/GenBank/DDBJ databases">
        <authorList>
            <person name="de Groot N.N."/>
        </authorList>
    </citation>
    <scope>NUCLEOTIDE SEQUENCE [LARGE SCALE GENOMIC DNA]</scope>
    <source>
        <strain evidence="3 4">CDM_5</strain>
    </source>
</reference>
<name>A0A1H7FLZ4_HALLR</name>
<keyword evidence="2" id="KW-0812">Transmembrane</keyword>
<gene>
    <name evidence="3" type="ORF">SAMN04488691_10159</name>
</gene>
<keyword evidence="2" id="KW-1133">Transmembrane helix</keyword>
<feature type="transmembrane region" description="Helical" evidence="2">
    <location>
        <begin position="12"/>
        <end position="31"/>
    </location>
</feature>
<organism evidence="3 4">
    <name type="scientific">Haloferax larsenii</name>
    <dbReference type="NCBI Taxonomy" id="302484"/>
    <lineage>
        <taxon>Archaea</taxon>
        <taxon>Methanobacteriati</taxon>
        <taxon>Methanobacteriota</taxon>
        <taxon>Stenosarchaea group</taxon>
        <taxon>Halobacteria</taxon>
        <taxon>Halobacteriales</taxon>
        <taxon>Haloferacaceae</taxon>
        <taxon>Haloferax</taxon>
    </lineage>
</organism>
<protein>
    <submittedName>
        <fullName evidence="3">Uncharacterized protein</fullName>
    </submittedName>
</protein>